<dbReference type="Proteomes" id="UP000694523">
    <property type="component" value="Unplaced"/>
</dbReference>
<feature type="region of interest" description="Disordered" evidence="1">
    <location>
        <begin position="37"/>
        <end position="68"/>
    </location>
</feature>
<reference evidence="3" key="1">
    <citation type="submission" date="2025-08" db="UniProtKB">
        <authorList>
            <consortium name="Ensembl"/>
        </authorList>
    </citation>
    <scope>IDENTIFICATION</scope>
</reference>
<evidence type="ECO:0000256" key="2">
    <source>
        <dbReference type="SAM" id="Phobius"/>
    </source>
</evidence>
<feature type="transmembrane region" description="Helical" evidence="2">
    <location>
        <begin position="9"/>
        <end position="27"/>
    </location>
</feature>
<evidence type="ECO:0000256" key="1">
    <source>
        <dbReference type="SAM" id="MobiDB-lite"/>
    </source>
</evidence>
<evidence type="ECO:0000313" key="3">
    <source>
        <dbReference type="Ensembl" id="ENSNMLP00000038061.1"/>
    </source>
</evidence>
<name>A0A8C6UNK2_9GOBI</name>
<protein>
    <submittedName>
        <fullName evidence="3">Uncharacterized protein</fullName>
    </submittedName>
</protein>
<proteinExistence type="predicted"/>
<dbReference type="AlphaFoldDB" id="A0A8C6UNK2"/>
<accession>A0A8C6UNK2</accession>
<keyword evidence="2" id="KW-1133">Transmembrane helix</keyword>
<feature type="compositionally biased region" description="Polar residues" evidence="1">
    <location>
        <begin position="44"/>
        <end position="58"/>
    </location>
</feature>
<dbReference type="Ensembl" id="ENSNMLT00000042369.1">
    <property type="protein sequence ID" value="ENSNMLP00000038061.1"/>
    <property type="gene ID" value="ENSNMLG00000023510.1"/>
</dbReference>
<reference evidence="3" key="2">
    <citation type="submission" date="2025-09" db="UniProtKB">
        <authorList>
            <consortium name="Ensembl"/>
        </authorList>
    </citation>
    <scope>IDENTIFICATION</scope>
</reference>
<organism evidence="3 4">
    <name type="scientific">Neogobius melanostomus</name>
    <name type="common">round goby</name>
    <dbReference type="NCBI Taxonomy" id="47308"/>
    <lineage>
        <taxon>Eukaryota</taxon>
        <taxon>Metazoa</taxon>
        <taxon>Chordata</taxon>
        <taxon>Craniata</taxon>
        <taxon>Vertebrata</taxon>
        <taxon>Euteleostomi</taxon>
        <taxon>Actinopterygii</taxon>
        <taxon>Neopterygii</taxon>
        <taxon>Teleostei</taxon>
        <taxon>Neoteleostei</taxon>
        <taxon>Acanthomorphata</taxon>
        <taxon>Gobiaria</taxon>
        <taxon>Gobiiformes</taxon>
        <taxon>Gobioidei</taxon>
        <taxon>Gobiidae</taxon>
        <taxon>Benthophilinae</taxon>
        <taxon>Neogobiini</taxon>
        <taxon>Neogobius</taxon>
    </lineage>
</organism>
<keyword evidence="2" id="KW-0472">Membrane</keyword>
<keyword evidence="2" id="KW-0812">Transmembrane</keyword>
<evidence type="ECO:0000313" key="4">
    <source>
        <dbReference type="Proteomes" id="UP000694523"/>
    </source>
</evidence>
<sequence length="68" mass="7731">MKSWLRRNWPWAVGGAFVSVHLFTWILQRAMKSSVQSERALRSDGQSETSPASQTTEHGLNRSVWTKG</sequence>
<keyword evidence="4" id="KW-1185">Reference proteome</keyword>